<gene>
    <name evidence="1" type="ORF">METZ01_LOCUS371991</name>
</gene>
<evidence type="ECO:0000313" key="1">
    <source>
        <dbReference type="EMBL" id="SVD19137.1"/>
    </source>
</evidence>
<dbReference type="EMBL" id="UINC01135155">
    <property type="protein sequence ID" value="SVD19137.1"/>
    <property type="molecule type" value="Genomic_DNA"/>
</dbReference>
<sequence>MAARISPAIALALLAPGICSAAGAWPIRSLKRAILALPSSAVISPAPMAARISPAIALALLAPGICWTPASAWG</sequence>
<name>A0A382TCD2_9ZZZZ</name>
<protein>
    <submittedName>
        <fullName evidence="1">Uncharacterized protein</fullName>
    </submittedName>
</protein>
<organism evidence="1">
    <name type="scientific">marine metagenome</name>
    <dbReference type="NCBI Taxonomy" id="408172"/>
    <lineage>
        <taxon>unclassified sequences</taxon>
        <taxon>metagenomes</taxon>
        <taxon>ecological metagenomes</taxon>
    </lineage>
</organism>
<dbReference type="AlphaFoldDB" id="A0A382TCD2"/>
<accession>A0A382TCD2</accession>
<reference evidence="1" key="1">
    <citation type="submission" date="2018-05" db="EMBL/GenBank/DDBJ databases">
        <authorList>
            <person name="Lanie J.A."/>
            <person name="Ng W.-L."/>
            <person name="Kazmierczak K.M."/>
            <person name="Andrzejewski T.M."/>
            <person name="Davidsen T.M."/>
            <person name="Wayne K.J."/>
            <person name="Tettelin H."/>
            <person name="Glass J.I."/>
            <person name="Rusch D."/>
            <person name="Podicherti R."/>
            <person name="Tsui H.-C.T."/>
            <person name="Winkler M.E."/>
        </authorList>
    </citation>
    <scope>NUCLEOTIDE SEQUENCE</scope>
</reference>
<proteinExistence type="predicted"/>